<evidence type="ECO:0000313" key="2">
    <source>
        <dbReference type="Proteomes" id="UP000183952"/>
    </source>
</evidence>
<dbReference type="Pfam" id="PF09148">
    <property type="entry name" value="DUF1934"/>
    <property type="match status" value="1"/>
</dbReference>
<dbReference type="STRING" id="1121331.SAMN02745248_02472"/>
<dbReference type="InterPro" id="IPR012674">
    <property type="entry name" value="Calycin"/>
</dbReference>
<organism evidence="1 2">
    <name type="scientific">Hathewaya proteolytica DSM 3090</name>
    <dbReference type="NCBI Taxonomy" id="1121331"/>
    <lineage>
        <taxon>Bacteria</taxon>
        <taxon>Bacillati</taxon>
        <taxon>Bacillota</taxon>
        <taxon>Clostridia</taxon>
        <taxon>Eubacteriales</taxon>
        <taxon>Clostridiaceae</taxon>
        <taxon>Hathewaya</taxon>
    </lineage>
</organism>
<protein>
    <submittedName>
        <fullName evidence="1">Uncharacterized beta-barrel protein YwiB, DUF1934 family</fullName>
    </submittedName>
</protein>
<dbReference type="Gene3D" id="2.40.128.20">
    <property type="match status" value="1"/>
</dbReference>
<accession>A0A1M6S840</accession>
<dbReference type="SUPFAM" id="SSF50814">
    <property type="entry name" value="Lipocalins"/>
    <property type="match status" value="1"/>
</dbReference>
<dbReference type="RefSeq" id="WP_072904375.1">
    <property type="nucleotide sequence ID" value="NZ_FRAD01000026.1"/>
</dbReference>
<dbReference type="InterPro" id="IPR015231">
    <property type="entry name" value="DUF1934"/>
</dbReference>
<proteinExistence type="predicted"/>
<name>A0A1M6S840_9CLOT</name>
<dbReference type="EMBL" id="FRAD01000026">
    <property type="protein sequence ID" value="SHK40860.1"/>
    <property type="molecule type" value="Genomic_DNA"/>
</dbReference>
<dbReference type="OrthoDB" id="1680906at2"/>
<gene>
    <name evidence="1" type="ORF">SAMN02745248_02472</name>
</gene>
<sequence>MKKNAVISVVSKQQNDDEDVITVVTPGKYYNRNDKYYAVYEESELSGMEGTTTTLKIEDDMFTLLRSGTVNTKMIFKNKEKNHLLYVTSHGSLGLTMEVKSVHININDMGGDISAKYDLEITPGNVLPTEIKININTEDITAE</sequence>
<evidence type="ECO:0000313" key="1">
    <source>
        <dbReference type="EMBL" id="SHK40860.1"/>
    </source>
</evidence>
<dbReference type="Proteomes" id="UP000183952">
    <property type="component" value="Unassembled WGS sequence"/>
</dbReference>
<reference evidence="1 2" key="1">
    <citation type="submission" date="2016-11" db="EMBL/GenBank/DDBJ databases">
        <authorList>
            <person name="Jaros S."/>
            <person name="Januszkiewicz K."/>
            <person name="Wedrychowicz H."/>
        </authorList>
    </citation>
    <scope>NUCLEOTIDE SEQUENCE [LARGE SCALE GENOMIC DNA]</scope>
    <source>
        <strain evidence="1 2">DSM 3090</strain>
    </source>
</reference>
<keyword evidence="2" id="KW-1185">Reference proteome</keyword>
<dbReference type="AlphaFoldDB" id="A0A1M6S840"/>